<evidence type="ECO:0000313" key="2">
    <source>
        <dbReference type="EMBL" id="OGY99121.1"/>
    </source>
</evidence>
<dbReference type="Gene3D" id="3.40.50.300">
    <property type="entry name" value="P-loop containing nucleotide triphosphate hydrolases"/>
    <property type="match status" value="1"/>
</dbReference>
<dbReference type="Pfam" id="PF01928">
    <property type="entry name" value="CYTH"/>
    <property type="match status" value="1"/>
</dbReference>
<dbReference type="InterPro" id="IPR038727">
    <property type="entry name" value="NadR/Ttd14_AAA_dom"/>
</dbReference>
<dbReference type="AlphaFoldDB" id="A0A1G2CD63"/>
<dbReference type="Pfam" id="PF13521">
    <property type="entry name" value="AAA_28"/>
    <property type="match status" value="1"/>
</dbReference>
<evidence type="ECO:0000313" key="3">
    <source>
        <dbReference type="Proteomes" id="UP000178796"/>
    </source>
</evidence>
<evidence type="ECO:0000259" key="1">
    <source>
        <dbReference type="PROSITE" id="PS51707"/>
    </source>
</evidence>
<sequence>MEKVPEIVWTGGPCAGKTTGIAYVSEKLRDWGWRVLIVPEVPTIVIGGGVPDIGAIAAADTRKYIEVQKEFIRGHLELRRFFQRLAAIFKDEKCVLFCDRGGMDAAAYMPRDYFDAALAADRLTLHDVRDSYEGVLFLVTAADGAPAFYTLLNNKARQEDTLEKAIAADQRTLGAWVGHPHLRIIDNSTDFEGKMRRSLAAIARMLGIPVPLEIERKFLLRRMPDPADPRLRSVPIEKIAIEQMYLLPRDGAQLRIRRRSQGDSATFYKTRKVPVGPRTRHETESFIDPVEYLHLQALRDPQTGVIRKNRYCFPYRHQYFELDQFKNPEDLVLLEIELTEENDRLELPDFLDVEREVTDEPEFENYAIARRIAARF</sequence>
<dbReference type="SMART" id="SM01118">
    <property type="entry name" value="CYTH"/>
    <property type="match status" value="1"/>
</dbReference>
<dbReference type="InterPro" id="IPR033469">
    <property type="entry name" value="CYTH-like_dom_sf"/>
</dbReference>
<feature type="domain" description="CYTH" evidence="1">
    <location>
        <begin position="211"/>
        <end position="376"/>
    </location>
</feature>
<protein>
    <recommendedName>
        <fullName evidence="1">CYTH domain-containing protein</fullName>
    </recommendedName>
</protein>
<dbReference type="GO" id="GO:0005525">
    <property type="term" value="F:GTP binding"/>
    <property type="evidence" value="ECO:0007669"/>
    <property type="project" value="TreeGrafter"/>
</dbReference>
<dbReference type="GO" id="GO:0035091">
    <property type="term" value="F:phosphatidylinositol binding"/>
    <property type="evidence" value="ECO:0007669"/>
    <property type="project" value="TreeGrafter"/>
</dbReference>
<dbReference type="SUPFAM" id="SSF52540">
    <property type="entry name" value="P-loop containing nucleoside triphosphate hydrolases"/>
    <property type="match status" value="1"/>
</dbReference>
<name>A0A1G2CD63_9BACT</name>
<dbReference type="InterPro" id="IPR027417">
    <property type="entry name" value="P-loop_NTPase"/>
</dbReference>
<dbReference type="PANTHER" id="PTHR34932:SF1">
    <property type="entry name" value="TRPL TRANSLOCATION DEFECT PROTEIN 14"/>
    <property type="match status" value="1"/>
</dbReference>
<dbReference type="GO" id="GO:0070300">
    <property type="term" value="F:phosphatidic acid binding"/>
    <property type="evidence" value="ECO:0007669"/>
    <property type="project" value="TreeGrafter"/>
</dbReference>
<dbReference type="Gene3D" id="2.40.320.10">
    <property type="entry name" value="Hypothetical Protein Pfu-838710-001"/>
    <property type="match status" value="1"/>
</dbReference>
<proteinExistence type="predicted"/>
<dbReference type="Proteomes" id="UP000178796">
    <property type="component" value="Unassembled WGS sequence"/>
</dbReference>
<gene>
    <name evidence="2" type="ORF">A3E09_01495</name>
</gene>
<dbReference type="InterPro" id="IPR023577">
    <property type="entry name" value="CYTH_domain"/>
</dbReference>
<dbReference type="PROSITE" id="PS51707">
    <property type="entry name" value="CYTH"/>
    <property type="match status" value="1"/>
</dbReference>
<comment type="caution">
    <text evidence="2">The sequence shown here is derived from an EMBL/GenBank/DDBJ whole genome shotgun (WGS) entry which is preliminary data.</text>
</comment>
<dbReference type="PANTHER" id="PTHR34932">
    <property type="entry name" value="TRPL TRANSLOCATION DEFECT PROTEIN 14"/>
    <property type="match status" value="1"/>
</dbReference>
<dbReference type="SUPFAM" id="SSF55154">
    <property type="entry name" value="CYTH-like phosphatases"/>
    <property type="match status" value="1"/>
</dbReference>
<reference evidence="2 3" key="1">
    <citation type="journal article" date="2016" name="Nat. Commun.">
        <title>Thousands of microbial genomes shed light on interconnected biogeochemical processes in an aquifer system.</title>
        <authorList>
            <person name="Anantharaman K."/>
            <person name="Brown C.T."/>
            <person name="Hug L.A."/>
            <person name="Sharon I."/>
            <person name="Castelle C.J."/>
            <person name="Probst A.J."/>
            <person name="Thomas B.C."/>
            <person name="Singh A."/>
            <person name="Wilkins M.J."/>
            <person name="Karaoz U."/>
            <person name="Brodie E.L."/>
            <person name="Williams K.H."/>
            <person name="Hubbard S.S."/>
            <person name="Banfield J.F."/>
        </authorList>
    </citation>
    <scope>NUCLEOTIDE SEQUENCE [LARGE SCALE GENOMIC DNA]</scope>
</reference>
<accession>A0A1G2CD63</accession>
<organism evidence="2 3">
    <name type="scientific">Candidatus Liptonbacteria bacterium RIFCSPHIGHO2_12_FULL_60_13</name>
    <dbReference type="NCBI Taxonomy" id="1798648"/>
    <lineage>
        <taxon>Bacteria</taxon>
        <taxon>Candidatus Liptoniibacteriota</taxon>
    </lineage>
</organism>
<dbReference type="EMBL" id="MHKY01000017">
    <property type="protein sequence ID" value="OGY99121.1"/>
    <property type="molecule type" value="Genomic_DNA"/>
</dbReference>
<dbReference type="InterPro" id="IPR053227">
    <property type="entry name" value="TRPL-trafficking_regulator"/>
</dbReference>